<comment type="caution">
    <text evidence="8">The sequence shown here is derived from an EMBL/GenBank/DDBJ whole genome shotgun (WGS) entry which is preliminary data.</text>
</comment>
<evidence type="ECO:0000256" key="7">
    <source>
        <dbReference type="HAMAP-Rule" id="MF_01057"/>
    </source>
</evidence>
<keyword evidence="4 7" id="KW-0808">Transferase</keyword>
<accession>A0A1Q5PMV4</accession>
<dbReference type="InterPro" id="IPR055361">
    <property type="entry name" value="tRNA_methyltr_TrmB_bact"/>
</dbReference>
<evidence type="ECO:0000256" key="2">
    <source>
        <dbReference type="ARBA" id="ARBA00003015"/>
    </source>
</evidence>
<evidence type="ECO:0000256" key="1">
    <source>
        <dbReference type="ARBA" id="ARBA00000142"/>
    </source>
</evidence>
<keyword evidence="6 7" id="KW-0819">tRNA processing</keyword>
<feature type="binding site" evidence="7">
    <location>
        <position position="166"/>
    </location>
    <ligand>
        <name>substrate</name>
    </ligand>
</feature>
<dbReference type="Gene3D" id="3.40.50.150">
    <property type="entry name" value="Vaccinia Virus protein VP39"/>
    <property type="match status" value="1"/>
</dbReference>
<dbReference type="AlphaFoldDB" id="A0A1Q5PMV4"/>
<comment type="similarity">
    <text evidence="7">Belongs to the class I-like SAM-binding methyltransferase superfamily. TrmB family.</text>
</comment>
<dbReference type="PROSITE" id="PS51625">
    <property type="entry name" value="SAM_MT_TRMB"/>
    <property type="match status" value="1"/>
</dbReference>
<dbReference type="HAMAP" id="MF_01057">
    <property type="entry name" value="tRNA_methyltr_TrmB"/>
    <property type="match status" value="1"/>
</dbReference>
<feature type="binding site" evidence="7">
    <location>
        <position position="139"/>
    </location>
    <ligand>
        <name>S-adenosyl-L-methionine</name>
        <dbReference type="ChEBI" id="CHEBI:59789"/>
    </ligand>
</feature>
<sequence length="275" mass="31081">MSTRAYGSHDIIDLKGEQLPDGRFRARTKSFVRRGTRMAASLENTWQEHGPKYLIEVPRAIGHTSVDPNITLDFKEVFGNDHPVILEVGMGAGDQIVNAAKNHPENNYLGLEVWRPGAAKTISKAANVQLENLRILEADAVQVLQTLVPAESLAEVWTFFPDPWRKARHHKRRIVQVEFAQLVAKALVPGGIWRLATDWDDYAWHMRDVLAQTPELVNLYEGANPREDDPAGPTVGGFAPRWEERVLTRFENRGRKAGRIIMDFQAQKPLTEVNH</sequence>
<dbReference type="SUPFAM" id="SSF53335">
    <property type="entry name" value="S-adenosyl-L-methionine-dependent methyltransferases"/>
    <property type="match status" value="1"/>
</dbReference>
<organism evidence="8 9">
    <name type="scientific">Boudabousia liubingyangii</name>
    <dbReference type="NCBI Taxonomy" id="1921764"/>
    <lineage>
        <taxon>Bacteria</taxon>
        <taxon>Bacillati</taxon>
        <taxon>Actinomycetota</taxon>
        <taxon>Actinomycetes</taxon>
        <taxon>Actinomycetales</taxon>
        <taxon>Actinomycetaceae</taxon>
        <taxon>Boudabousia</taxon>
    </lineage>
</organism>
<dbReference type="UniPathway" id="UPA00989"/>
<dbReference type="EMBL" id="MQSV01000002">
    <property type="protein sequence ID" value="OKL48888.1"/>
    <property type="molecule type" value="Genomic_DNA"/>
</dbReference>
<comment type="catalytic activity">
    <reaction evidence="1 7">
        <text>guanosine(46) in tRNA + S-adenosyl-L-methionine = N(7)-methylguanosine(46) in tRNA + S-adenosyl-L-homocysteine</text>
        <dbReference type="Rhea" id="RHEA:42708"/>
        <dbReference type="Rhea" id="RHEA-COMP:10188"/>
        <dbReference type="Rhea" id="RHEA-COMP:10189"/>
        <dbReference type="ChEBI" id="CHEBI:57856"/>
        <dbReference type="ChEBI" id="CHEBI:59789"/>
        <dbReference type="ChEBI" id="CHEBI:74269"/>
        <dbReference type="ChEBI" id="CHEBI:74480"/>
        <dbReference type="EC" id="2.1.1.33"/>
    </reaction>
</comment>
<dbReference type="InterPro" id="IPR003358">
    <property type="entry name" value="tRNA_(Gua-N-7)_MeTrfase_Trmb"/>
</dbReference>
<gene>
    <name evidence="7" type="primary">trmB</name>
    <name evidence="8" type="ORF">BSR29_03295</name>
</gene>
<feature type="binding site" evidence="7">
    <location>
        <begin position="248"/>
        <end position="251"/>
    </location>
    <ligand>
        <name>substrate</name>
    </ligand>
</feature>
<dbReference type="Pfam" id="PF02390">
    <property type="entry name" value="Methyltransf_4"/>
    <property type="match status" value="1"/>
</dbReference>
<dbReference type="GO" id="GO:0008176">
    <property type="term" value="F:tRNA (guanine(46)-N7)-methyltransferase activity"/>
    <property type="evidence" value="ECO:0007669"/>
    <property type="project" value="UniProtKB-UniRule"/>
</dbReference>
<dbReference type="Proteomes" id="UP000186785">
    <property type="component" value="Unassembled WGS sequence"/>
</dbReference>
<dbReference type="PANTHER" id="PTHR23417:SF14">
    <property type="entry name" value="PENTACOTRIPEPTIDE-REPEAT REGION OF PRORP DOMAIN-CONTAINING PROTEIN"/>
    <property type="match status" value="1"/>
</dbReference>
<keyword evidence="5 7" id="KW-0949">S-adenosyl-L-methionine</keyword>
<dbReference type="InterPro" id="IPR029063">
    <property type="entry name" value="SAM-dependent_MTases_sf"/>
</dbReference>
<dbReference type="OrthoDB" id="9802090at2"/>
<dbReference type="GO" id="GO:0043527">
    <property type="term" value="C:tRNA methyltransferase complex"/>
    <property type="evidence" value="ECO:0007669"/>
    <property type="project" value="TreeGrafter"/>
</dbReference>
<dbReference type="STRING" id="1921764.BSR28_02870"/>
<feature type="binding site" evidence="7">
    <location>
        <position position="87"/>
    </location>
    <ligand>
        <name>S-adenosyl-L-methionine</name>
        <dbReference type="ChEBI" id="CHEBI:59789"/>
    </ligand>
</feature>
<feature type="binding site" evidence="7">
    <location>
        <position position="112"/>
    </location>
    <ligand>
        <name>S-adenosyl-L-methionine</name>
        <dbReference type="ChEBI" id="CHEBI:59789"/>
    </ligand>
</feature>
<feature type="binding site" evidence="7">
    <location>
        <position position="198"/>
    </location>
    <ligand>
        <name>substrate</name>
    </ligand>
</feature>
<evidence type="ECO:0000256" key="5">
    <source>
        <dbReference type="ARBA" id="ARBA00022691"/>
    </source>
</evidence>
<keyword evidence="3 7" id="KW-0489">Methyltransferase</keyword>
<evidence type="ECO:0000256" key="6">
    <source>
        <dbReference type="ARBA" id="ARBA00022694"/>
    </source>
</evidence>
<dbReference type="EC" id="2.1.1.33" evidence="7"/>
<name>A0A1Q5PMV4_9ACTO</name>
<evidence type="ECO:0000313" key="8">
    <source>
        <dbReference type="EMBL" id="OKL48888.1"/>
    </source>
</evidence>
<evidence type="ECO:0000256" key="4">
    <source>
        <dbReference type="ARBA" id="ARBA00022679"/>
    </source>
</evidence>
<dbReference type="PANTHER" id="PTHR23417">
    <property type="entry name" value="3-DEOXY-D-MANNO-OCTULOSONIC-ACID TRANSFERASE/TRNA GUANINE-N 7 - -METHYLTRANSFERASE"/>
    <property type="match status" value="1"/>
</dbReference>
<proteinExistence type="inferred from homology"/>
<comment type="caution">
    <text evidence="7">Lacks conserved residue(s) required for the propagation of feature annotation.</text>
</comment>
<evidence type="ECO:0000256" key="3">
    <source>
        <dbReference type="ARBA" id="ARBA00022603"/>
    </source>
</evidence>
<dbReference type="NCBIfam" id="TIGR00091">
    <property type="entry name" value="tRNA (guanosine(46)-N7)-methyltransferase TrmB"/>
    <property type="match status" value="1"/>
</dbReference>
<comment type="pathway">
    <text evidence="7">tRNA modification; N(7)-methylguanine-tRNA biosynthesis.</text>
</comment>
<evidence type="ECO:0000313" key="9">
    <source>
        <dbReference type="Proteomes" id="UP000186785"/>
    </source>
</evidence>
<protein>
    <recommendedName>
        <fullName evidence="7">tRNA (guanine-N(7)-)-methyltransferase</fullName>
        <ecNumber evidence="7">2.1.1.33</ecNumber>
    </recommendedName>
    <alternativeName>
        <fullName evidence="7">tRNA (guanine(46)-N(7))-methyltransferase</fullName>
    </alternativeName>
    <alternativeName>
        <fullName evidence="7">tRNA(m7G46)-methyltransferase</fullName>
    </alternativeName>
</protein>
<comment type="function">
    <text evidence="2 7">Catalyzes the formation of N(7)-methylguanine at position 46 (m7G46) in tRNA.</text>
</comment>
<dbReference type="RefSeq" id="WP_073708875.1">
    <property type="nucleotide sequence ID" value="NZ_MQSV01000002.1"/>
</dbReference>
<reference evidence="8 9" key="1">
    <citation type="submission" date="2016-11" db="EMBL/GenBank/DDBJ databases">
        <title>Actinomyces gypaetusis sp. nov. isolated from the vulture Gypaetus barbatus in Qinghai Tibet Plateau China.</title>
        <authorList>
            <person name="Meng X."/>
        </authorList>
    </citation>
    <scope>NUCLEOTIDE SEQUENCE [LARGE SCALE GENOMIC DNA]</scope>
    <source>
        <strain evidence="8 9">VUL4_2</strain>
    </source>
</reference>
<feature type="binding site" evidence="7">
    <location>
        <position position="162"/>
    </location>
    <ligand>
        <name>S-adenosyl-L-methionine</name>
        <dbReference type="ChEBI" id="CHEBI:59789"/>
    </ligand>
</feature>
<keyword evidence="9" id="KW-1185">Reference proteome</keyword>